<name>A0A7L6N3G6_9MOLU</name>
<organism evidence="1 2">
    <name type="scientific">Hujiaoplasma nucleasis</name>
    <dbReference type="NCBI Taxonomy" id="2725268"/>
    <lineage>
        <taxon>Bacteria</taxon>
        <taxon>Bacillati</taxon>
        <taxon>Mycoplasmatota</taxon>
        <taxon>Mollicutes</taxon>
        <taxon>Candidatus Izemoplasmatales</taxon>
        <taxon>Hujiaoplasmataceae</taxon>
        <taxon>Hujiaoplasma</taxon>
    </lineage>
</organism>
<gene>
    <name evidence="1" type="ORF">HF295_03550</name>
</gene>
<dbReference type="EMBL" id="CP051151">
    <property type="protein sequence ID" value="QLY39982.1"/>
    <property type="molecule type" value="Genomic_DNA"/>
</dbReference>
<dbReference type="AlphaFoldDB" id="A0A7L6N3G6"/>
<dbReference type="Proteomes" id="UP000512167">
    <property type="component" value="Chromosome"/>
</dbReference>
<reference evidence="1 2" key="1">
    <citation type="submission" date="2020-04" db="EMBL/GenBank/DDBJ databases">
        <authorList>
            <person name="Zheng R.K."/>
            <person name="Sun C.M."/>
        </authorList>
    </citation>
    <scope>NUCLEOTIDE SEQUENCE [LARGE SCALE GENOMIC DNA]</scope>
    <source>
        <strain evidence="2">zrk29</strain>
    </source>
</reference>
<dbReference type="RefSeq" id="WP_312032475.1">
    <property type="nucleotide sequence ID" value="NZ_CP051151.1"/>
</dbReference>
<evidence type="ECO:0000313" key="2">
    <source>
        <dbReference type="Proteomes" id="UP000512167"/>
    </source>
</evidence>
<evidence type="ECO:0000313" key="1">
    <source>
        <dbReference type="EMBL" id="QLY39982.1"/>
    </source>
</evidence>
<dbReference type="KEGG" id="tbk:HF295_03550"/>
<protein>
    <submittedName>
        <fullName evidence="1">Uncharacterized protein</fullName>
    </submittedName>
</protein>
<keyword evidence="2" id="KW-1185">Reference proteome</keyword>
<proteinExistence type="predicted"/>
<sequence>MKNIILSADAKPSVYLVPDIVAENLREYCLEFSALYDFENDREFEIIDDVHVESNHEMTLSYDETAFIYWLNKIKFPNETSTYVETLDWEAYDGIKPEIYKSCPWFNF</sequence>
<accession>A0A7L6N3G6</accession>